<evidence type="ECO:0008006" key="4">
    <source>
        <dbReference type="Google" id="ProtNLM"/>
    </source>
</evidence>
<accession>A0AAV4GR17</accession>
<protein>
    <recommendedName>
        <fullName evidence="4">PIN domain-containing protein</fullName>
    </recommendedName>
</protein>
<evidence type="ECO:0000313" key="2">
    <source>
        <dbReference type="EMBL" id="GFR88192.1"/>
    </source>
</evidence>
<proteinExistence type="predicted"/>
<dbReference type="Proteomes" id="UP000762676">
    <property type="component" value="Unassembled WGS sequence"/>
</dbReference>
<evidence type="ECO:0000313" key="3">
    <source>
        <dbReference type="Proteomes" id="UP000762676"/>
    </source>
</evidence>
<name>A0AAV4GR17_9GAST</name>
<keyword evidence="1" id="KW-0812">Transmembrane</keyword>
<gene>
    <name evidence="2" type="ORF">ElyMa_002511400</name>
</gene>
<comment type="caution">
    <text evidence="2">The sequence shown here is derived from an EMBL/GenBank/DDBJ whole genome shotgun (WGS) entry which is preliminary data.</text>
</comment>
<keyword evidence="1" id="KW-0472">Membrane</keyword>
<evidence type="ECO:0000256" key="1">
    <source>
        <dbReference type="SAM" id="Phobius"/>
    </source>
</evidence>
<dbReference type="EMBL" id="BMAT01005142">
    <property type="protein sequence ID" value="GFR88192.1"/>
    <property type="molecule type" value="Genomic_DNA"/>
</dbReference>
<keyword evidence="3" id="KW-1185">Reference proteome</keyword>
<keyword evidence="1" id="KW-1133">Transmembrane helix</keyword>
<sequence length="246" mass="28098">MEGQHLLTYILLIILVCLLANVLMIKRKPAQGRQTSPSLVLTSMRSGGGVASGRKARALESKNIVVDTLNLVHWLKRRSPLKRVETCDILAAIGTTAPILHQKYSGRIIYVTKDRETRAAKSDAERLRALFQTTAHHYNVYIYVVERLPVEKKVERRDGKDKSHAALGRDDFYLIMLAWKYNCPALSQDRFRDLADMKTDLAPFHVYSFSPVKPYPERDFVNPSAAEFRRMQRPAAVDYSKVFVHL</sequence>
<reference evidence="2 3" key="1">
    <citation type="journal article" date="2021" name="Elife">
        <title>Chloroplast acquisition without the gene transfer in kleptoplastic sea slugs, Plakobranchus ocellatus.</title>
        <authorList>
            <person name="Maeda T."/>
            <person name="Takahashi S."/>
            <person name="Yoshida T."/>
            <person name="Shimamura S."/>
            <person name="Takaki Y."/>
            <person name="Nagai Y."/>
            <person name="Toyoda A."/>
            <person name="Suzuki Y."/>
            <person name="Arimoto A."/>
            <person name="Ishii H."/>
            <person name="Satoh N."/>
            <person name="Nishiyama T."/>
            <person name="Hasebe M."/>
            <person name="Maruyama T."/>
            <person name="Minagawa J."/>
            <person name="Obokata J."/>
            <person name="Shigenobu S."/>
        </authorList>
    </citation>
    <scope>NUCLEOTIDE SEQUENCE [LARGE SCALE GENOMIC DNA]</scope>
</reference>
<organism evidence="2 3">
    <name type="scientific">Elysia marginata</name>
    <dbReference type="NCBI Taxonomy" id="1093978"/>
    <lineage>
        <taxon>Eukaryota</taxon>
        <taxon>Metazoa</taxon>
        <taxon>Spiralia</taxon>
        <taxon>Lophotrochozoa</taxon>
        <taxon>Mollusca</taxon>
        <taxon>Gastropoda</taxon>
        <taxon>Heterobranchia</taxon>
        <taxon>Euthyneura</taxon>
        <taxon>Panpulmonata</taxon>
        <taxon>Sacoglossa</taxon>
        <taxon>Placobranchoidea</taxon>
        <taxon>Plakobranchidae</taxon>
        <taxon>Elysia</taxon>
    </lineage>
</organism>
<feature type="transmembrane region" description="Helical" evidence="1">
    <location>
        <begin position="6"/>
        <end position="25"/>
    </location>
</feature>
<dbReference type="AlphaFoldDB" id="A0AAV4GR17"/>